<evidence type="ECO:0000256" key="1">
    <source>
        <dbReference type="SAM" id="MobiDB-lite"/>
    </source>
</evidence>
<sequence length="143" mass="15625">MLLTFCRKALRILLLMTPDSILLHPYHEDEIHNSAPKLARTAAPPLASASISASAPPLPTKPTKTTTKTKSTKKSTDTSTQTWRHPAELSYIRSPSSKHGAWDDMAIVRFIVDKAGFSIPGRSTPPEGEFFQVHFPSSSPASD</sequence>
<comment type="caution">
    <text evidence="2">The sequence shown here is derived from an EMBL/GenBank/DDBJ whole genome shotgun (WGS) entry which is preliminary data.</text>
</comment>
<reference evidence="2 3" key="1">
    <citation type="journal article" date="2024" name="J Genomics">
        <title>Draft genome sequencing and assembly of Favolaschia claudopus CIRM-BRFM 2984 isolated from oak limbs.</title>
        <authorList>
            <person name="Navarro D."/>
            <person name="Drula E."/>
            <person name="Chaduli D."/>
            <person name="Cazenave R."/>
            <person name="Ahrendt S."/>
            <person name="Wang J."/>
            <person name="Lipzen A."/>
            <person name="Daum C."/>
            <person name="Barry K."/>
            <person name="Grigoriev I.V."/>
            <person name="Favel A."/>
            <person name="Rosso M.N."/>
            <person name="Martin F."/>
        </authorList>
    </citation>
    <scope>NUCLEOTIDE SEQUENCE [LARGE SCALE GENOMIC DNA]</scope>
    <source>
        <strain evidence="2 3">CIRM-BRFM 2984</strain>
    </source>
</reference>
<gene>
    <name evidence="2" type="ORF">R3P38DRAFT_2781486</name>
</gene>
<organism evidence="2 3">
    <name type="scientific">Favolaschia claudopus</name>
    <dbReference type="NCBI Taxonomy" id="2862362"/>
    <lineage>
        <taxon>Eukaryota</taxon>
        <taxon>Fungi</taxon>
        <taxon>Dikarya</taxon>
        <taxon>Basidiomycota</taxon>
        <taxon>Agaricomycotina</taxon>
        <taxon>Agaricomycetes</taxon>
        <taxon>Agaricomycetidae</taxon>
        <taxon>Agaricales</taxon>
        <taxon>Marasmiineae</taxon>
        <taxon>Mycenaceae</taxon>
        <taxon>Favolaschia</taxon>
    </lineage>
</organism>
<feature type="compositionally biased region" description="Low complexity" evidence="1">
    <location>
        <begin position="42"/>
        <end position="69"/>
    </location>
</feature>
<feature type="region of interest" description="Disordered" evidence="1">
    <location>
        <begin position="38"/>
        <end position="89"/>
    </location>
</feature>
<name>A0AAW0B4V4_9AGAR</name>
<protein>
    <submittedName>
        <fullName evidence="2">Uncharacterized protein</fullName>
    </submittedName>
</protein>
<dbReference type="EMBL" id="JAWWNJ010000040">
    <property type="protein sequence ID" value="KAK7020857.1"/>
    <property type="molecule type" value="Genomic_DNA"/>
</dbReference>
<dbReference type="Proteomes" id="UP001362999">
    <property type="component" value="Unassembled WGS sequence"/>
</dbReference>
<dbReference type="AlphaFoldDB" id="A0AAW0B4V4"/>
<proteinExistence type="predicted"/>
<evidence type="ECO:0000313" key="3">
    <source>
        <dbReference type="Proteomes" id="UP001362999"/>
    </source>
</evidence>
<feature type="region of interest" description="Disordered" evidence="1">
    <location>
        <begin position="123"/>
        <end position="143"/>
    </location>
</feature>
<keyword evidence="3" id="KW-1185">Reference proteome</keyword>
<accession>A0AAW0B4V4</accession>
<evidence type="ECO:0000313" key="2">
    <source>
        <dbReference type="EMBL" id="KAK7020857.1"/>
    </source>
</evidence>